<sequence length="324" mass="35870">MTIHRSIRPLITMFGAIALVSPFYFKIERLPSSSPGVGNRAPRRLDVAVDDSDEFVRAVLSVVAKPDAPAVSAADHERITAILGDARELMGQAKDLIKREDPKAHEIVDLATAKFREAKEHIHRQRNMVTEEASNLRATDSETEEAQDVANEQDTDLGLDLSRSVYETFITFPECIEKIFAQCLEIVNSDLQNLGLSTVEIIVHEKRNINQDGYNKVVIVTNKDADLVSGRAGDGIVTYPFTWDDSVLGTRTLGVDGKWNCQGITPEECCNNIKDSAPNADTKGNYIECHIFVPFGGVGNPRREDRVYINLSPDGRVHEAPVIQ</sequence>
<organism evidence="2 3">
    <name type="scientific">Cyclotella cryptica</name>
    <dbReference type="NCBI Taxonomy" id="29204"/>
    <lineage>
        <taxon>Eukaryota</taxon>
        <taxon>Sar</taxon>
        <taxon>Stramenopiles</taxon>
        <taxon>Ochrophyta</taxon>
        <taxon>Bacillariophyta</taxon>
        <taxon>Coscinodiscophyceae</taxon>
        <taxon>Thalassiosirophycidae</taxon>
        <taxon>Stephanodiscales</taxon>
        <taxon>Stephanodiscaceae</taxon>
        <taxon>Cyclotella</taxon>
    </lineage>
</organism>
<evidence type="ECO:0000313" key="2">
    <source>
        <dbReference type="EMBL" id="KAL3790377.1"/>
    </source>
</evidence>
<evidence type="ECO:0000313" key="3">
    <source>
        <dbReference type="Proteomes" id="UP001516023"/>
    </source>
</evidence>
<dbReference type="EMBL" id="JABMIG020000129">
    <property type="protein sequence ID" value="KAL3790377.1"/>
    <property type="molecule type" value="Genomic_DNA"/>
</dbReference>
<proteinExistence type="predicted"/>
<keyword evidence="3" id="KW-1185">Reference proteome</keyword>
<protein>
    <submittedName>
        <fullName evidence="2">Uncharacterized protein</fullName>
    </submittedName>
</protein>
<dbReference type="AlphaFoldDB" id="A0ABD3PR14"/>
<dbReference type="Proteomes" id="UP001516023">
    <property type="component" value="Unassembled WGS sequence"/>
</dbReference>
<evidence type="ECO:0000256" key="1">
    <source>
        <dbReference type="SAM" id="MobiDB-lite"/>
    </source>
</evidence>
<feature type="compositionally biased region" description="Acidic residues" evidence="1">
    <location>
        <begin position="141"/>
        <end position="154"/>
    </location>
</feature>
<gene>
    <name evidence="2" type="ORF">HJC23_002763</name>
</gene>
<accession>A0ABD3PR14</accession>
<reference evidence="2 3" key="1">
    <citation type="journal article" date="2020" name="G3 (Bethesda)">
        <title>Improved Reference Genome for Cyclotella cryptica CCMP332, a Model for Cell Wall Morphogenesis, Salinity Adaptation, and Lipid Production in Diatoms (Bacillariophyta).</title>
        <authorList>
            <person name="Roberts W.R."/>
            <person name="Downey K.M."/>
            <person name="Ruck E.C."/>
            <person name="Traller J.C."/>
            <person name="Alverson A.J."/>
        </authorList>
    </citation>
    <scope>NUCLEOTIDE SEQUENCE [LARGE SCALE GENOMIC DNA]</scope>
    <source>
        <strain evidence="2 3">CCMP332</strain>
    </source>
</reference>
<name>A0ABD3PR14_9STRA</name>
<feature type="region of interest" description="Disordered" evidence="1">
    <location>
        <begin position="132"/>
        <end position="154"/>
    </location>
</feature>
<comment type="caution">
    <text evidence="2">The sequence shown here is derived from an EMBL/GenBank/DDBJ whole genome shotgun (WGS) entry which is preliminary data.</text>
</comment>